<dbReference type="EMBL" id="AQGS01000467">
    <property type="protein sequence ID" value="EPS39513.1"/>
    <property type="molecule type" value="Genomic_DNA"/>
</dbReference>
<organism evidence="1 2">
    <name type="scientific">Dactylellina haptotyla (strain CBS 200.50)</name>
    <name type="common">Nematode-trapping fungus</name>
    <name type="synonym">Monacrosporium haptotylum</name>
    <dbReference type="NCBI Taxonomy" id="1284197"/>
    <lineage>
        <taxon>Eukaryota</taxon>
        <taxon>Fungi</taxon>
        <taxon>Dikarya</taxon>
        <taxon>Ascomycota</taxon>
        <taxon>Pezizomycotina</taxon>
        <taxon>Orbiliomycetes</taxon>
        <taxon>Orbiliales</taxon>
        <taxon>Orbiliaceae</taxon>
        <taxon>Dactylellina</taxon>
    </lineage>
</organism>
<gene>
    <name evidence="1" type="ORF">H072_6722</name>
</gene>
<dbReference type="Proteomes" id="UP000015100">
    <property type="component" value="Unassembled WGS sequence"/>
</dbReference>
<dbReference type="AlphaFoldDB" id="S8BJL7"/>
<comment type="caution">
    <text evidence="1">The sequence shown here is derived from an EMBL/GenBank/DDBJ whole genome shotgun (WGS) entry which is preliminary data.</text>
</comment>
<sequence length="440" mass="51386">MPSFDELAVDIKFIILKRITDFSSLGALLLASKSYYNVYQNYKVSLIFYVFENELGPYKVEAYFIQARQRQMRNRVTEPEEAKKWASEYTSYQRDESQLGDIFGSAGMSDKARAEIVTAHRNIRKLCNYFANKELSSKRKEGEKESYKPATIAEEQRIIKAFYRVWLVYLLGTLREPSTGPEYGLSIDFGEILFKSWSFWEVMAVKVVKDFLWNGLGKWYTLQQQILLDSSESARGEDWQVLSCQLFHFFMLRLFPQNLIKWMEISVDDEEQVMALVFELQGRIGDFGDDAHPSIETSSLFVKYLNNGEISQYDPIVPWLETGAWLQTEPIRICKAGHQPFGLEDTYGPRSWVRPLRWRDQDGVDFKVCIWDDWRLENWGYVNPNFSSGLENTIDGSFAASDLFYWRSGLFEDVLKELSDEAPSGDSSRWETQGIWWEYE</sequence>
<evidence type="ECO:0000313" key="2">
    <source>
        <dbReference type="Proteomes" id="UP000015100"/>
    </source>
</evidence>
<reference evidence="2" key="2">
    <citation type="submission" date="2013-04" db="EMBL/GenBank/DDBJ databases">
        <title>Genomic mechanisms accounting for the adaptation to parasitism in nematode-trapping fungi.</title>
        <authorList>
            <person name="Ahren D.G."/>
        </authorList>
    </citation>
    <scope>NUCLEOTIDE SEQUENCE [LARGE SCALE GENOMIC DNA]</scope>
    <source>
        <strain evidence="2">CBS 200.50</strain>
    </source>
</reference>
<reference evidence="1 2" key="1">
    <citation type="journal article" date="2013" name="PLoS Genet.">
        <title>Genomic mechanisms accounting for the adaptation to parasitism in nematode-trapping fungi.</title>
        <authorList>
            <person name="Meerupati T."/>
            <person name="Andersson K.M."/>
            <person name="Friman E."/>
            <person name="Kumar D."/>
            <person name="Tunlid A."/>
            <person name="Ahren D."/>
        </authorList>
    </citation>
    <scope>NUCLEOTIDE SEQUENCE [LARGE SCALE GENOMIC DNA]</scope>
    <source>
        <strain evidence="1 2">CBS 200.50</strain>
    </source>
</reference>
<keyword evidence="2" id="KW-1185">Reference proteome</keyword>
<name>S8BJL7_DACHA</name>
<dbReference type="HOGENOM" id="CLU_636185_0_0_1"/>
<proteinExistence type="predicted"/>
<accession>S8BJL7</accession>
<evidence type="ECO:0000313" key="1">
    <source>
        <dbReference type="EMBL" id="EPS39513.1"/>
    </source>
</evidence>
<protein>
    <submittedName>
        <fullName evidence="1">Uncharacterized protein</fullName>
    </submittedName>
</protein>
<dbReference type="OrthoDB" id="5427467at2759"/>